<sequence length="71" mass="7562">MHRSSADNIMELGDLHNQYEPRGGSSASSNRRKTEPLPPSTLNLFACIIASAALTIAVVGLAIAFFILAFS</sequence>
<evidence type="ECO:0000256" key="2">
    <source>
        <dbReference type="SAM" id="Phobius"/>
    </source>
</evidence>
<evidence type="ECO:0000256" key="1">
    <source>
        <dbReference type="SAM" id="MobiDB-lite"/>
    </source>
</evidence>
<gene>
    <name evidence="3" type="ORF">CAUJ_LOCUS2697</name>
</gene>
<protein>
    <submittedName>
        <fullName evidence="3">Uncharacterized protein</fullName>
    </submittedName>
</protein>
<reference evidence="3" key="1">
    <citation type="submission" date="2020-10" db="EMBL/GenBank/DDBJ databases">
        <authorList>
            <person name="Kikuchi T."/>
        </authorList>
    </citation>
    <scope>NUCLEOTIDE SEQUENCE</scope>
    <source>
        <strain evidence="3">NKZ352</strain>
    </source>
</reference>
<keyword evidence="4" id="KW-1185">Reference proteome</keyword>
<keyword evidence="2" id="KW-0472">Membrane</keyword>
<name>A0A8S1GVL2_9PELO</name>
<feature type="transmembrane region" description="Helical" evidence="2">
    <location>
        <begin position="42"/>
        <end position="70"/>
    </location>
</feature>
<accession>A0A8S1GVL2</accession>
<feature type="region of interest" description="Disordered" evidence="1">
    <location>
        <begin position="13"/>
        <end position="36"/>
    </location>
</feature>
<dbReference type="Proteomes" id="UP000835052">
    <property type="component" value="Unassembled WGS sequence"/>
</dbReference>
<comment type="caution">
    <text evidence="3">The sequence shown here is derived from an EMBL/GenBank/DDBJ whole genome shotgun (WGS) entry which is preliminary data.</text>
</comment>
<organism evidence="3 4">
    <name type="scientific">Caenorhabditis auriculariae</name>
    <dbReference type="NCBI Taxonomy" id="2777116"/>
    <lineage>
        <taxon>Eukaryota</taxon>
        <taxon>Metazoa</taxon>
        <taxon>Ecdysozoa</taxon>
        <taxon>Nematoda</taxon>
        <taxon>Chromadorea</taxon>
        <taxon>Rhabditida</taxon>
        <taxon>Rhabditina</taxon>
        <taxon>Rhabditomorpha</taxon>
        <taxon>Rhabditoidea</taxon>
        <taxon>Rhabditidae</taxon>
        <taxon>Peloderinae</taxon>
        <taxon>Caenorhabditis</taxon>
    </lineage>
</organism>
<evidence type="ECO:0000313" key="3">
    <source>
        <dbReference type="EMBL" id="CAD6186778.1"/>
    </source>
</evidence>
<keyword evidence="2" id="KW-0812">Transmembrane</keyword>
<proteinExistence type="predicted"/>
<evidence type="ECO:0000313" key="4">
    <source>
        <dbReference type="Proteomes" id="UP000835052"/>
    </source>
</evidence>
<keyword evidence="2" id="KW-1133">Transmembrane helix</keyword>
<dbReference type="AlphaFoldDB" id="A0A8S1GVL2"/>
<dbReference type="EMBL" id="CAJGYM010000005">
    <property type="protein sequence ID" value="CAD6186778.1"/>
    <property type="molecule type" value="Genomic_DNA"/>
</dbReference>